<gene>
    <name evidence="24" type="ORF">QQF64_032711</name>
</gene>
<keyword evidence="17" id="KW-0395">Inflammatory response</keyword>
<evidence type="ECO:0000256" key="21">
    <source>
        <dbReference type="SAM" id="Phobius"/>
    </source>
</evidence>
<evidence type="ECO:0000256" key="7">
    <source>
        <dbReference type="ARBA" id="ARBA00022614"/>
    </source>
</evidence>
<dbReference type="SMART" id="SM00255">
    <property type="entry name" value="TIR"/>
    <property type="match status" value="1"/>
</dbReference>
<evidence type="ECO:0000256" key="13">
    <source>
        <dbReference type="ARBA" id="ARBA00022989"/>
    </source>
</evidence>
<dbReference type="Gene3D" id="3.40.50.10140">
    <property type="entry name" value="Toll/interleukin-1 receptor homology (TIR) domain"/>
    <property type="match status" value="1"/>
</dbReference>
<evidence type="ECO:0000256" key="10">
    <source>
        <dbReference type="ARBA" id="ARBA00022737"/>
    </source>
</evidence>
<evidence type="ECO:0000256" key="14">
    <source>
        <dbReference type="ARBA" id="ARBA00023136"/>
    </source>
</evidence>
<dbReference type="PANTHER" id="PTHR47410:SF1">
    <property type="entry name" value="TOLL-LIKE RECEPTOR 8"/>
    <property type="match status" value="1"/>
</dbReference>
<keyword evidence="25" id="KW-1185">Reference proteome</keyword>
<evidence type="ECO:0000256" key="8">
    <source>
        <dbReference type="ARBA" id="ARBA00022692"/>
    </source>
</evidence>
<dbReference type="InterPro" id="IPR026906">
    <property type="entry name" value="LRR_5"/>
</dbReference>
<evidence type="ECO:0000256" key="16">
    <source>
        <dbReference type="ARBA" id="ARBA00023180"/>
    </source>
</evidence>
<dbReference type="PRINTS" id="PR01537">
    <property type="entry name" value="INTRLKN1R1F"/>
</dbReference>
<dbReference type="Proteomes" id="UP001558613">
    <property type="component" value="Unassembled WGS sequence"/>
</dbReference>
<name>A0ABR3MRT2_9TELE</name>
<evidence type="ECO:0000256" key="22">
    <source>
        <dbReference type="SAM" id="SignalP"/>
    </source>
</evidence>
<evidence type="ECO:0000256" key="2">
    <source>
        <dbReference type="ARBA" id="ARBA00004245"/>
    </source>
</evidence>
<evidence type="ECO:0000256" key="9">
    <source>
        <dbReference type="ARBA" id="ARBA00022729"/>
    </source>
</evidence>
<comment type="subcellular location">
    <subcellularLocation>
        <location evidence="2">Cytoplasm</location>
        <location evidence="2">Cytoskeleton</location>
    </subcellularLocation>
    <subcellularLocation>
        <location evidence="19">Endomembrane system</location>
        <topology evidence="19">Single-pass type I membrane protein</topology>
    </subcellularLocation>
    <subcellularLocation>
        <location evidence="1">Endosome</location>
    </subcellularLocation>
</comment>
<dbReference type="Pfam" id="PF13855">
    <property type="entry name" value="LRR_8"/>
    <property type="match status" value="3"/>
</dbReference>
<dbReference type="PANTHER" id="PTHR47410">
    <property type="entry name" value="TOLL-LIKE RECEPTOR 7-RELATED"/>
    <property type="match status" value="1"/>
</dbReference>
<keyword evidence="7" id="KW-0433">Leucine-rich repeat</keyword>
<accession>A0ABR3MRT2</accession>
<evidence type="ECO:0000259" key="23">
    <source>
        <dbReference type="PROSITE" id="PS50104"/>
    </source>
</evidence>
<keyword evidence="15" id="KW-0675">Receptor</keyword>
<evidence type="ECO:0000256" key="20">
    <source>
        <dbReference type="SAM" id="MobiDB-lite"/>
    </source>
</evidence>
<dbReference type="InterPro" id="IPR035897">
    <property type="entry name" value="Toll_tir_struct_dom_sf"/>
</dbReference>
<dbReference type="SMART" id="SM00365">
    <property type="entry name" value="LRR_SD22"/>
    <property type="match status" value="7"/>
</dbReference>
<protein>
    <recommendedName>
        <fullName evidence="23">TIR domain-containing protein</fullName>
    </recommendedName>
</protein>
<dbReference type="Pfam" id="PF01582">
    <property type="entry name" value="TIR"/>
    <property type="match status" value="1"/>
</dbReference>
<feature type="transmembrane region" description="Helical" evidence="21">
    <location>
        <begin position="813"/>
        <end position="838"/>
    </location>
</feature>
<dbReference type="SUPFAM" id="SSF52058">
    <property type="entry name" value="L domain-like"/>
    <property type="match status" value="3"/>
</dbReference>
<reference evidence="24 25" key="1">
    <citation type="submission" date="2023-09" db="EMBL/GenBank/DDBJ databases">
        <authorList>
            <person name="Wang M."/>
        </authorList>
    </citation>
    <scope>NUCLEOTIDE SEQUENCE [LARGE SCALE GENOMIC DNA]</scope>
    <source>
        <strain evidence="24">GT-2023</strain>
        <tissue evidence="24">Liver</tissue>
    </source>
</reference>
<dbReference type="Gene3D" id="3.80.10.10">
    <property type="entry name" value="Ribonuclease Inhibitor"/>
    <property type="match status" value="1"/>
</dbReference>
<dbReference type="SUPFAM" id="SSF52200">
    <property type="entry name" value="Toll/Interleukin receptor TIR domain"/>
    <property type="match status" value="1"/>
</dbReference>
<comment type="caution">
    <text evidence="24">The sequence shown here is derived from an EMBL/GenBank/DDBJ whole genome shotgun (WGS) entry which is preliminary data.</text>
</comment>
<dbReference type="InterPro" id="IPR001152">
    <property type="entry name" value="Beta-thymosin"/>
</dbReference>
<dbReference type="InterPro" id="IPR032675">
    <property type="entry name" value="LRR_dom_sf"/>
</dbReference>
<proteinExistence type="inferred from homology"/>
<dbReference type="InterPro" id="IPR000483">
    <property type="entry name" value="Cys-rich_flank_reg_C"/>
</dbReference>
<evidence type="ECO:0000256" key="15">
    <source>
        <dbReference type="ARBA" id="ARBA00023170"/>
    </source>
</evidence>
<evidence type="ECO:0000256" key="18">
    <source>
        <dbReference type="ARBA" id="ARBA00023212"/>
    </source>
</evidence>
<keyword evidence="5" id="KW-0963">Cytoplasm</keyword>
<evidence type="ECO:0000313" key="25">
    <source>
        <dbReference type="Proteomes" id="UP001558613"/>
    </source>
</evidence>
<sequence>MVIKLDIWLIMTLKISLSLCQMDLESLKTQPCDIHYNVTEMTVVVNCSERGLKKVPALLMNTTHLDLSENKIKNITARDFRDLANLTVLNLNWMNNNQEVLVGAGVFSNMTKLRRLELNGIGLKVVPRDLPKNLLQLKLTENKITRLNSTSFRHVQNLTLIFLSRNCYYWNPCLRHYQIEDGSFSGLTELKHLTLSYNNLTKVPKGLPGSLSTLELGSNSIPYIGEHDFQGLNNLIHLKIQGNCPRCHNAPYPCVPCKNISIGIHPRAFSGLGELRLLHLAGNSLEKIDPTWFANISKLEELYLSYNFLFSAVQEKVFLNNLPLLTKLDLSFNYALKTYPTSIQLSPSFANLTSLRTLHLRGLVFREIHEETFGSLFGLQNLSVLDVGVNFIVRANPKIFENFQHVKLLYLSENRFYPVTVNEEVRTDTGVALKSSSSRMPSMSEPYPKGQTFDVPKELVKPECYAAGRVLDLSRNNLFLISPEQFESYGNISCLNLSSNGFATAPNGSDFTSLPNLKYLDLSYNKIDLAYDYAFRELQSLEVLDLSYNPHYFTVQGVTHNLNFLKYLPSLKVLNMSRNSIYTLTTKTMSSESLRELQFQYNNLGKMWRERDRTYDGLFKGLTNLTYLDISYNYIEKIPLRIYQNLPRSIQKLRLSHNGLTNVSWEMLRQLPHLRELILSNNKIFKISSNLSRDAPSLEFLDLWNNKISELSSGFLQGAVNLQRLDLSRNLLITINQSTFPSEPQSYLKTLSLSANPFHCTCNLLEFVLWLRKTNIKIPRLVTSVKCAMPKERKGEAVINFDIKECIDDQLAFLAYFFSIVCIICTTFVAVAMHLFYWDVSYLFYYLKARFTGYQQLSSDSCIYDAFITYDTKDEQVSDWVLNHLRVQLEDQGERFLPICLEERDWIPGSPVLDSLTQSIQHSRKTVFVLTERYVNSGSFKLAIFLAHQRLLEDNNDVIVLLLLEPVLQYSHFLRLRRRLCGRSILEWPHSPSAEDWFWQSLRNAIRVDNQAIYSELYSRYFTTNDSALFLTLLHPLENKPLQLPQTLTHCKHEKNPLPSKETIEQEKQAGSS</sequence>
<dbReference type="InterPro" id="IPR003591">
    <property type="entry name" value="Leu-rich_rpt_typical-subtyp"/>
</dbReference>
<keyword evidence="11" id="KW-0967">Endosome</keyword>
<dbReference type="PROSITE" id="PS50104">
    <property type="entry name" value="TIR"/>
    <property type="match status" value="1"/>
</dbReference>
<dbReference type="SMART" id="SM00369">
    <property type="entry name" value="LRR_TYP"/>
    <property type="match status" value="15"/>
</dbReference>
<evidence type="ECO:0000256" key="1">
    <source>
        <dbReference type="ARBA" id="ARBA00004177"/>
    </source>
</evidence>
<comment type="similarity">
    <text evidence="4">Belongs to the Toll-like receptor family.</text>
</comment>
<dbReference type="InterPro" id="IPR000157">
    <property type="entry name" value="TIR_dom"/>
</dbReference>
<keyword evidence="16" id="KW-0325">Glycoprotein</keyword>
<dbReference type="Pfam" id="PF01290">
    <property type="entry name" value="Thymosin"/>
    <property type="match status" value="1"/>
</dbReference>
<keyword evidence="9 22" id="KW-0732">Signal</keyword>
<evidence type="ECO:0000256" key="6">
    <source>
        <dbReference type="ARBA" id="ARBA00022588"/>
    </source>
</evidence>
<evidence type="ECO:0000256" key="17">
    <source>
        <dbReference type="ARBA" id="ARBA00023198"/>
    </source>
</evidence>
<dbReference type="PROSITE" id="PS51450">
    <property type="entry name" value="LRR"/>
    <property type="match status" value="3"/>
</dbReference>
<dbReference type="EMBL" id="JAYMGO010000009">
    <property type="protein sequence ID" value="KAL1267348.1"/>
    <property type="molecule type" value="Genomic_DNA"/>
</dbReference>
<dbReference type="InterPro" id="IPR001611">
    <property type="entry name" value="Leu-rich_rpt"/>
</dbReference>
<organism evidence="24 25">
    <name type="scientific">Cirrhinus molitorella</name>
    <name type="common">mud carp</name>
    <dbReference type="NCBI Taxonomy" id="172907"/>
    <lineage>
        <taxon>Eukaryota</taxon>
        <taxon>Metazoa</taxon>
        <taxon>Chordata</taxon>
        <taxon>Craniata</taxon>
        <taxon>Vertebrata</taxon>
        <taxon>Euteleostomi</taxon>
        <taxon>Actinopterygii</taxon>
        <taxon>Neopterygii</taxon>
        <taxon>Teleostei</taxon>
        <taxon>Ostariophysi</taxon>
        <taxon>Cypriniformes</taxon>
        <taxon>Cyprinidae</taxon>
        <taxon>Labeoninae</taxon>
        <taxon>Labeonini</taxon>
        <taxon>Cirrhinus</taxon>
    </lineage>
</organism>
<evidence type="ECO:0000256" key="3">
    <source>
        <dbReference type="ARBA" id="ARBA00009511"/>
    </source>
</evidence>
<feature type="domain" description="TIR" evidence="23">
    <location>
        <begin position="862"/>
        <end position="1006"/>
    </location>
</feature>
<keyword evidence="10" id="KW-0677">Repeat</keyword>
<keyword evidence="13 21" id="KW-1133">Transmembrane helix</keyword>
<feature type="signal peptide" evidence="22">
    <location>
        <begin position="1"/>
        <end position="20"/>
    </location>
</feature>
<dbReference type="InterPro" id="IPR038386">
    <property type="entry name" value="Beta-thymosin_sf"/>
</dbReference>
<feature type="compositionally biased region" description="Basic and acidic residues" evidence="20">
    <location>
        <begin position="1062"/>
        <end position="1073"/>
    </location>
</feature>
<evidence type="ECO:0000256" key="4">
    <source>
        <dbReference type="ARBA" id="ARBA00009634"/>
    </source>
</evidence>
<keyword evidence="14 21" id="KW-0472">Membrane</keyword>
<feature type="region of interest" description="Disordered" evidence="20">
    <location>
        <begin position="1052"/>
        <end position="1073"/>
    </location>
</feature>
<dbReference type="Pfam" id="PF13306">
    <property type="entry name" value="LRR_5"/>
    <property type="match status" value="1"/>
</dbReference>
<evidence type="ECO:0000256" key="12">
    <source>
        <dbReference type="ARBA" id="ARBA00022859"/>
    </source>
</evidence>
<evidence type="ECO:0000313" key="24">
    <source>
        <dbReference type="EMBL" id="KAL1267348.1"/>
    </source>
</evidence>
<dbReference type="Gene3D" id="1.20.5.520">
    <property type="entry name" value="Single helix bin"/>
    <property type="match status" value="1"/>
</dbReference>
<evidence type="ECO:0000256" key="19">
    <source>
        <dbReference type="ARBA" id="ARBA00046288"/>
    </source>
</evidence>
<evidence type="ECO:0000256" key="5">
    <source>
        <dbReference type="ARBA" id="ARBA00022490"/>
    </source>
</evidence>
<keyword evidence="12" id="KW-0391">Immunity</keyword>
<feature type="chain" id="PRO_5045361209" description="TIR domain-containing protein" evidence="22">
    <location>
        <begin position="21"/>
        <end position="1073"/>
    </location>
</feature>
<evidence type="ECO:0000256" key="11">
    <source>
        <dbReference type="ARBA" id="ARBA00022753"/>
    </source>
</evidence>
<keyword evidence="18" id="KW-0206">Cytoskeleton</keyword>
<comment type="similarity">
    <text evidence="3">Belongs to the thymosin beta family.</text>
</comment>
<dbReference type="SMART" id="SM00082">
    <property type="entry name" value="LRRCT"/>
    <property type="match status" value="1"/>
</dbReference>
<keyword evidence="6" id="KW-0399">Innate immunity</keyword>
<keyword evidence="8 21" id="KW-0812">Transmembrane</keyword>